<dbReference type="CDD" id="cd07812">
    <property type="entry name" value="SRPBCC"/>
    <property type="match status" value="1"/>
</dbReference>
<protein>
    <submittedName>
        <fullName evidence="1">SRPBCC family protein</fullName>
    </submittedName>
</protein>
<dbReference type="AlphaFoldDB" id="A0A5A7S708"/>
<name>A0A5A7S708_9NOCA</name>
<proteinExistence type="predicted"/>
<comment type="caution">
    <text evidence="1">The sequence shown here is derived from an EMBL/GenBank/DDBJ whole genome shotgun (WGS) entry which is preliminary data.</text>
</comment>
<dbReference type="OrthoDB" id="3779334at2"/>
<dbReference type="Proteomes" id="UP000322244">
    <property type="component" value="Unassembled WGS sequence"/>
</dbReference>
<evidence type="ECO:0000313" key="2">
    <source>
        <dbReference type="Proteomes" id="UP000322244"/>
    </source>
</evidence>
<evidence type="ECO:0000313" key="1">
    <source>
        <dbReference type="EMBL" id="KAA0018446.1"/>
    </source>
</evidence>
<dbReference type="Gene3D" id="3.30.530.20">
    <property type="match status" value="1"/>
</dbReference>
<dbReference type="Pfam" id="PF10604">
    <property type="entry name" value="Polyketide_cyc2"/>
    <property type="match status" value="1"/>
</dbReference>
<dbReference type="SUPFAM" id="SSF55961">
    <property type="entry name" value="Bet v1-like"/>
    <property type="match status" value="1"/>
</dbReference>
<gene>
    <name evidence="1" type="ORF">FOY51_23460</name>
</gene>
<sequence>MRYRDCPTVEVAVRVVATPAAVWSLVSDIGFPVSFSTELQSVEWLSGATTLAVGNRFRGNNVHPALGNWSTDSEVIEVEEGRRWVWQVENWEGKVSATWGFEVDPGRDAVTVRQWARMGPAPSGLSGAIAQMPDKEARIVANRLDEWRDGMSRNLAGIQEALAAG</sequence>
<dbReference type="RefSeq" id="WP_149432707.1">
    <property type="nucleotide sequence ID" value="NZ_VLNY01000017.1"/>
</dbReference>
<dbReference type="EMBL" id="VLNY01000017">
    <property type="protein sequence ID" value="KAA0018446.1"/>
    <property type="molecule type" value="Genomic_DNA"/>
</dbReference>
<accession>A0A5A7S708</accession>
<reference evidence="1 2" key="1">
    <citation type="submission" date="2019-07" db="EMBL/GenBank/DDBJ databases">
        <title>Rhodococcus cavernicolus sp. nov., isolated from a cave.</title>
        <authorList>
            <person name="Lee S.D."/>
        </authorList>
    </citation>
    <scope>NUCLEOTIDE SEQUENCE [LARGE SCALE GENOMIC DNA]</scope>
    <source>
        <strain evidence="1 2">C1-24</strain>
    </source>
</reference>
<dbReference type="InterPro" id="IPR019587">
    <property type="entry name" value="Polyketide_cyclase/dehydratase"/>
</dbReference>
<dbReference type="InterPro" id="IPR023393">
    <property type="entry name" value="START-like_dom_sf"/>
</dbReference>
<organism evidence="1 2">
    <name type="scientific">Antrihabitans cavernicola</name>
    <dbReference type="NCBI Taxonomy" id="2495913"/>
    <lineage>
        <taxon>Bacteria</taxon>
        <taxon>Bacillati</taxon>
        <taxon>Actinomycetota</taxon>
        <taxon>Actinomycetes</taxon>
        <taxon>Mycobacteriales</taxon>
        <taxon>Nocardiaceae</taxon>
        <taxon>Antrihabitans</taxon>
    </lineage>
</organism>
<keyword evidence="2" id="KW-1185">Reference proteome</keyword>